<gene>
    <name evidence="2" type="primary">gb10710</name>
    <name evidence="2" type="ORF">PR202_gb10710</name>
</gene>
<evidence type="ECO:0000313" key="3">
    <source>
        <dbReference type="Proteomes" id="UP001054889"/>
    </source>
</evidence>
<organism evidence="2 3">
    <name type="scientific">Eleusine coracana subsp. coracana</name>
    <dbReference type="NCBI Taxonomy" id="191504"/>
    <lineage>
        <taxon>Eukaryota</taxon>
        <taxon>Viridiplantae</taxon>
        <taxon>Streptophyta</taxon>
        <taxon>Embryophyta</taxon>
        <taxon>Tracheophyta</taxon>
        <taxon>Spermatophyta</taxon>
        <taxon>Magnoliopsida</taxon>
        <taxon>Liliopsida</taxon>
        <taxon>Poales</taxon>
        <taxon>Poaceae</taxon>
        <taxon>PACMAD clade</taxon>
        <taxon>Chloridoideae</taxon>
        <taxon>Cynodonteae</taxon>
        <taxon>Eleusininae</taxon>
        <taxon>Eleusine</taxon>
    </lineage>
</organism>
<sequence length="263" mass="28266">MAAASPRRLPVAAVTAVAAVLLASMAAGDSNGVYDPCADATVQRGDGFTFGVAFAGRDAFFSGDVQLSPCDSRLGLANRAQLVLFRPQVDEISLLTVNGSSGTAFDPAFEWHHLTVYYLTPFLQASAGGYMVAFAGRKYAARSFPPAFVSNSSYTVTAFTLVLEFQKGRLENLYWKTNGCDKCSGQSDFVCVDQSCAIKTSSCQGKGGQVDCSPGIQLAFSGTDKHEAVLNSWYEVSKLQQYSLFGLFSNLKDSLTSQFSRFF</sequence>
<dbReference type="GO" id="GO:0046872">
    <property type="term" value="F:metal ion binding"/>
    <property type="evidence" value="ECO:0007669"/>
    <property type="project" value="InterPro"/>
</dbReference>
<dbReference type="InterPro" id="IPR044248">
    <property type="entry name" value="DPH3/4-like"/>
</dbReference>
<accession>A0AAV5EL45</accession>
<dbReference type="GO" id="GO:0017183">
    <property type="term" value="P:protein histidyl modification to diphthamide"/>
    <property type="evidence" value="ECO:0007669"/>
    <property type="project" value="InterPro"/>
</dbReference>
<feature type="signal peptide" evidence="1">
    <location>
        <begin position="1"/>
        <end position="28"/>
    </location>
</feature>
<feature type="chain" id="PRO_5043641121" description="Expp1 protein" evidence="1">
    <location>
        <begin position="29"/>
        <end position="263"/>
    </location>
</feature>
<evidence type="ECO:0000313" key="2">
    <source>
        <dbReference type="EMBL" id="GJN23092.1"/>
    </source>
</evidence>
<keyword evidence="1" id="KW-0732">Signal</keyword>
<dbReference type="PANTHER" id="PTHR21454">
    <property type="entry name" value="DPH3 HOMOLOG-RELATED"/>
    <property type="match status" value="1"/>
</dbReference>
<dbReference type="Proteomes" id="UP001054889">
    <property type="component" value="Unassembled WGS sequence"/>
</dbReference>
<name>A0AAV5EL45_ELECO</name>
<protein>
    <recommendedName>
        <fullName evidence="4">Expp1 protein</fullName>
    </recommendedName>
</protein>
<proteinExistence type="predicted"/>
<evidence type="ECO:0000256" key="1">
    <source>
        <dbReference type="SAM" id="SignalP"/>
    </source>
</evidence>
<keyword evidence="3" id="KW-1185">Reference proteome</keyword>
<dbReference type="PANTHER" id="PTHR21454:SF41">
    <property type="entry name" value="EXPP1 PROTEIN"/>
    <property type="match status" value="1"/>
</dbReference>
<reference evidence="2" key="1">
    <citation type="journal article" date="2018" name="DNA Res.">
        <title>Multiple hybrid de novo genome assembly of finger millet, an orphan allotetraploid crop.</title>
        <authorList>
            <person name="Hatakeyama M."/>
            <person name="Aluri S."/>
            <person name="Balachadran M.T."/>
            <person name="Sivarajan S.R."/>
            <person name="Patrignani A."/>
            <person name="Gruter S."/>
            <person name="Poveda L."/>
            <person name="Shimizu-Inatsugi R."/>
            <person name="Baeten J."/>
            <person name="Francoijs K.J."/>
            <person name="Nataraja K.N."/>
            <person name="Reddy Y.A.N."/>
            <person name="Phadnis S."/>
            <person name="Ravikumar R.L."/>
            <person name="Schlapbach R."/>
            <person name="Sreeman S.M."/>
            <person name="Shimizu K.K."/>
        </authorList>
    </citation>
    <scope>NUCLEOTIDE SEQUENCE</scope>
</reference>
<comment type="caution">
    <text evidence="2">The sequence shown here is derived from an EMBL/GenBank/DDBJ whole genome shotgun (WGS) entry which is preliminary data.</text>
</comment>
<dbReference type="AlphaFoldDB" id="A0AAV5EL45"/>
<dbReference type="EMBL" id="BQKI01000076">
    <property type="protein sequence ID" value="GJN23092.1"/>
    <property type="molecule type" value="Genomic_DNA"/>
</dbReference>
<dbReference type="GO" id="GO:0005829">
    <property type="term" value="C:cytosol"/>
    <property type="evidence" value="ECO:0007669"/>
    <property type="project" value="TreeGrafter"/>
</dbReference>
<reference evidence="2" key="2">
    <citation type="submission" date="2021-12" db="EMBL/GenBank/DDBJ databases">
        <title>Resequencing data analysis of finger millet.</title>
        <authorList>
            <person name="Hatakeyama M."/>
            <person name="Aluri S."/>
            <person name="Balachadran M.T."/>
            <person name="Sivarajan S.R."/>
            <person name="Poveda L."/>
            <person name="Shimizu-Inatsugi R."/>
            <person name="Schlapbach R."/>
            <person name="Sreeman S.M."/>
            <person name="Shimizu K.K."/>
        </authorList>
    </citation>
    <scope>NUCLEOTIDE SEQUENCE</scope>
</reference>
<evidence type="ECO:0008006" key="4">
    <source>
        <dbReference type="Google" id="ProtNLM"/>
    </source>
</evidence>